<evidence type="ECO:0000256" key="4">
    <source>
        <dbReference type="ARBA" id="ARBA00023012"/>
    </source>
</evidence>
<evidence type="ECO:0000313" key="11">
    <source>
        <dbReference type="EMBL" id="MBO8469207.1"/>
    </source>
</evidence>
<dbReference type="SUPFAM" id="SSF46689">
    <property type="entry name" value="Homeodomain-like"/>
    <property type="match status" value="2"/>
</dbReference>
<dbReference type="Pfam" id="PF12833">
    <property type="entry name" value="HTH_18"/>
    <property type="match status" value="1"/>
</dbReference>
<dbReference type="Gene3D" id="3.40.50.2300">
    <property type="match status" value="1"/>
</dbReference>
<evidence type="ECO:0000256" key="6">
    <source>
        <dbReference type="ARBA" id="ARBA00023125"/>
    </source>
</evidence>
<keyword evidence="5" id="KW-0805">Transcription regulation</keyword>
<keyword evidence="6" id="KW-0238">DNA-binding</keyword>
<dbReference type="InterPro" id="IPR018062">
    <property type="entry name" value="HTH_AraC-typ_CS"/>
</dbReference>
<dbReference type="CDD" id="cd17536">
    <property type="entry name" value="REC_YesN-like"/>
    <property type="match status" value="1"/>
</dbReference>
<proteinExistence type="predicted"/>
<dbReference type="EMBL" id="JADIMF010000084">
    <property type="protein sequence ID" value="MBO8469207.1"/>
    <property type="molecule type" value="Genomic_DNA"/>
</dbReference>
<comment type="subcellular location">
    <subcellularLocation>
        <location evidence="1">Cytoplasm</location>
    </subcellularLocation>
</comment>
<comment type="caution">
    <text evidence="11">The sequence shown here is derived from an EMBL/GenBank/DDBJ whole genome shotgun (WGS) entry which is preliminary data.</text>
</comment>
<dbReference type="GO" id="GO:0003700">
    <property type="term" value="F:DNA-binding transcription factor activity"/>
    <property type="evidence" value="ECO:0007669"/>
    <property type="project" value="InterPro"/>
</dbReference>
<dbReference type="PROSITE" id="PS00041">
    <property type="entry name" value="HTH_ARAC_FAMILY_1"/>
    <property type="match status" value="1"/>
</dbReference>
<dbReference type="Proteomes" id="UP000810292">
    <property type="component" value="Unassembled WGS sequence"/>
</dbReference>
<dbReference type="InterPro" id="IPR018060">
    <property type="entry name" value="HTH_AraC"/>
</dbReference>
<dbReference type="Gene3D" id="1.10.10.60">
    <property type="entry name" value="Homeodomain-like"/>
    <property type="match status" value="2"/>
</dbReference>
<sequence length="515" mass="58345">MKKVMIVDDELIVRKGLEALLDWEKEGYQITDEAESGEEALRKIRETPPDIILTDLYMVGGDGFYLINAVKSLYPHIPIIVLSSYNDFENVRKAMKLGASDYIFKLTVNPEELLKTLKEVSSGIQDSASDDKTHPEYQMRILKALSEDKDIDDDVSIPESIINGFAAVLIHADDFSIISKRNIFPDWQRTRKLISGMIEETMRRNGDALTIDYSSSDIIALTARNSDSYEELRDEMDILARRIRNATAISVSIVISSLKHGRDSIIGGIRESLTALPRLFYTSDSVYIVHTDKQYTKPELPEEFSSDAYLSLLNSGDAVGAIRKFRAELGYFREHHGWKKSDTIKTLVEAARYLSLLIDTSDITLNSITLSEAIYLPDRFSTLFSYSNSILDAIEEEVRQTKPARKEIIEIISYVRNNLSKDISVAEAAEKANMSESNFSHVFTDEKGISFSKFVSRMKMEKAAELLATTDMRINEISDAIGISNPNYFSVQFRKAYGLSPMEFRGDRKQQEKED</sequence>
<name>A0A9D9IAV1_9SPIO</name>
<keyword evidence="7" id="KW-0804">Transcription</keyword>
<dbReference type="InterPro" id="IPR020449">
    <property type="entry name" value="Tscrpt_reg_AraC-type_HTH"/>
</dbReference>
<feature type="domain" description="HTH araC/xylS-type" evidence="9">
    <location>
        <begin position="409"/>
        <end position="507"/>
    </location>
</feature>
<dbReference type="SMART" id="SM00342">
    <property type="entry name" value="HTH_ARAC"/>
    <property type="match status" value="1"/>
</dbReference>
<dbReference type="PRINTS" id="PR00032">
    <property type="entry name" value="HTHARAC"/>
</dbReference>
<keyword evidence="2" id="KW-0963">Cytoplasm</keyword>
<dbReference type="InterPro" id="IPR051552">
    <property type="entry name" value="HptR"/>
</dbReference>
<keyword evidence="4" id="KW-0902">Two-component regulatory system</keyword>
<evidence type="ECO:0000259" key="9">
    <source>
        <dbReference type="PROSITE" id="PS01124"/>
    </source>
</evidence>
<dbReference type="Pfam" id="PF00072">
    <property type="entry name" value="Response_reg"/>
    <property type="match status" value="1"/>
</dbReference>
<accession>A0A9D9IAV1</accession>
<evidence type="ECO:0000256" key="8">
    <source>
        <dbReference type="PROSITE-ProRule" id="PRU00169"/>
    </source>
</evidence>
<dbReference type="PROSITE" id="PS01124">
    <property type="entry name" value="HTH_ARAC_FAMILY_2"/>
    <property type="match status" value="1"/>
</dbReference>
<dbReference type="PROSITE" id="PS50110">
    <property type="entry name" value="RESPONSE_REGULATORY"/>
    <property type="match status" value="1"/>
</dbReference>
<dbReference type="GO" id="GO:0005737">
    <property type="term" value="C:cytoplasm"/>
    <property type="evidence" value="ECO:0007669"/>
    <property type="project" value="UniProtKB-SubCell"/>
</dbReference>
<feature type="modified residue" description="4-aspartylphosphate" evidence="8">
    <location>
        <position position="55"/>
    </location>
</feature>
<dbReference type="InterPro" id="IPR001789">
    <property type="entry name" value="Sig_transdc_resp-reg_receiver"/>
</dbReference>
<reference evidence="11" key="2">
    <citation type="journal article" date="2021" name="PeerJ">
        <title>Extensive microbial diversity within the chicken gut microbiome revealed by metagenomics and culture.</title>
        <authorList>
            <person name="Gilroy R."/>
            <person name="Ravi A."/>
            <person name="Getino M."/>
            <person name="Pursley I."/>
            <person name="Horton D.L."/>
            <person name="Alikhan N.F."/>
            <person name="Baker D."/>
            <person name="Gharbi K."/>
            <person name="Hall N."/>
            <person name="Watson M."/>
            <person name="Adriaenssens E.M."/>
            <person name="Foster-Nyarko E."/>
            <person name="Jarju S."/>
            <person name="Secka A."/>
            <person name="Antonio M."/>
            <person name="Oren A."/>
            <person name="Chaudhuri R.R."/>
            <person name="La Ragione R."/>
            <person name="Hildebrand F."/>
            <person name="Pallen M.J."/>
        </authorList>
    </citation>
    <scope>NUCLEOTIDE SEQUENCE</scope>
    <source>
        <strain evidence="11">14700</strain>
    </source>
</reference>
<evidence type="ECO:0000256" key="5">
    <source>
        <dbReference type="ARBA" id="ARBA00023015"/>
    </source>
</evidence>
<evidence type="ECO:0000256" key="1">
    <source>
        <dbReference type="ARBA" id="ARBA00004496"/>
    </source>
</evidence>
<evidence type="ECO:0000256" key="7">
    <source>
        <dbReference type="ARBA" id="ARBA00023163"/>
    </source>
</evidence>
<evidence type="ECO:0000259" key="10">
    <source>
        <dbReference type="PROSITE" id="PS50110"/>
    </source>
</evidence>
<gene>
    <name evidence="11" type="ORF">IAA72_05430</name>
</gene>
<reference evidence="11" key="1">
    <citation type="submission" date="2020-10" db="EMBL/GenBank/DDBJ databases">
        <authorList>
            <person name="Gilroy R."/>
        </authorList>
    </citation>
    <scope>NUCLEOTIDE SEQUENCE</scope>
    <source>
        <strain evidence="11">14700</strain>
    </source>
</reference>
<dbReference type="SUPFAM" id="SSF52172">
    <property type="entry name" value="CheY-like"/>
    <property type="match status" value="1"/>
</dbReference>
<evidence type="ECO:0000256" key="3">
    <source>
        <dbReference type="ARBA" id="ARBA00022553"/>
    </source>
</evidence>
<organism evidence="11 12">
    <name type="scientific">Candidatus Ornithospirochaeta stercoravium</name>
    <dbReference type="NCBI Taxonomy" id="2840897"/>
    <lineage>
        <taxon>Bacteria</taxon>
        <taxon>Pseudomonadati</taxon>
        <taxon>Spirochaetota</taxon>
        <taxon>Spirochaetia</taxon>
        <taxon>Spirochaetales</taxon>
        <taxon>Spirochaetaceae</taxon>
        <taxon>Spirochaetaceae incertae sedis</taxon>
        <taxon>Candidatus Ornithospirochaeta</taxon>
    </lineage>
</organism>
<protein>
    <submittedName>
        <fullName evidence="11">Response regulator</fullName>
    </submittedName>
</protein>
<dbReference type="SMART" id="SM00448">
    <property type="entry name" value="REC"/>
    <property type="match status" value="1"/>
</dbReference>
<dbReference type="InterPro" id="IPR011006">
    <property type="entry name" value="CheY-like_superfamily"/>
</dbReference>
<evidence type="ECO:0000313" key="12">
    <source>
        <dbReference type="Proteomes" id="UP000810292"/>
    </source>
</evidence>
<dbReference type="AlphaFoldDB" id="A0A9D9IAV1"/>
<evidence type="ECO:0000256" key="2">
    <source>
        <dbReference type="ARBA" id="ARBA00022490"/>
    </source>
</evidence>
<dbReference type="PANTHER" id="PTHR42713">
    <property type="entry name" value="HISTIDINE KINASE-RELATED"/>
    <property type="match status" value="1"/>
</dbReference>
<feature type="domain" description="Response regulatory" evidence="10">
    <location>
        <begin position="3"/>
        <end position="120"/>
    </location>
</feature>
<keyword evidence="3 8" id="KW-0597">Phosphoprotein</keyword>
<dbReference type="InterPro" id="IPR009057">
    <property type="entry name" value="Homeodomain-like_sf"/>
</dbReference>
<dbReference type="GO" id="GO:0043565">
    <property type="term" value="F:sequence-specific DNA binding"/>
    <property type="evidence" value="ECO:0007669"/>
    <property type="project" value="InterPro"/>
</dbReference>
<dbReference type="PANTHER" id="PTHR42713:SF3">
    <property type="entry name" value="TRANSCRIPTIONAL REGULATORY PROTEIN HPTR"/>
    <property type="match status" value="1"/>
</dbReference>
<dbReference type="GO" id="GO:0000160">
    <property type="term" value="P:phosphorelay signal transduction system"/>
    <property type="evidence" value="ECO:0007669"/>
    <property type="project" value="UniProtKB-KW"/>
</dbReference>